<organism evidence="2 3">
    <name type="scientific">Shewanella decolorationis</name>
    <dbReference type="NCBI Taxonomy" id="256839"/>
    <lineage>
        <taxon>Bacteria</taxon>
        <taxon>Pseudomonadati</taxon>
        <taxon>Pseudomonadota</taxon>
        <taxon>Gammaproteobacteria</taxon>
        <taxon>Alteromonadales</taxon>
        <taxon>Shewanellaceae</taxon>
        <taxon>Shewanella</taxon>
    </lineage>
</organism>
<dbReference type="RefSeq" id="WP_023267948.1">
    <property type="nucleotide sequence ID" value="NZ_BSOL01000035.1"/>
</dbReference>
<feature type="chain" id="PRO_5022966884" evidence="1">
    <location>
        <begin position="26"/>
        <end position="138"/>
    </location>
</feature>
<evidence type="ECO:0000313" key="2">
    <source>
        <dbReference type="EMBL" id="QDZ92097.1"/>
    </source>
</evidence>
<feature type="signal peptide" evidence="1">
    <location>
        <begin position="1"/>
        <end position="25"/>
    </location>
</feature>
<protein>
    <submittedName>
        <fullName evidence="2">DUF3718 domain-containing protein</fullName>
    </submittedName>
</protein>
<evidence type="ECO:0000313" key="3">
    <source>
        <dbReference type="Proteomes" id="UP000321124"/>
    </source>
</evidence>
<sequence length="138" mass="14566">MRLMPVALAALIGFSYVSVPTTAKAAEADPLVASICDYVKANDKNRLRKKLKESRVKLRQVYSGISCDGQSLLRTAYAANANDAGEFVAKRLSVNELSVPEADGMTIQAWAEANGHGASPITAAVKERLGAAAGGEEE</sequence>
<name>A0A5B8R188_9GAMM</name>
<gene>
    <name evidence="2" type="ORF">D0436_17460</name>
</gene>
<keyword evidence="1" id="KW-0732">Signal</keyword>
<dbReference type="AlphaFoldDB" id="A0A5B8R188"/>
<dbReference type="Pfam" id="PF12514">
    <property type="entry name" value="DUF3718"/>
    <property type="match status" value="1"/>
</dbReference>
<accession>A0A5B8R188</accession>
<dbReference type="KEGG" id="sdeo:D0436_17460"/>
<dbReference type="EMBL" id="CP031775">
    <property type="protein sequence ID" value="QDZ92097.1"/>
    <property type="molecule type" value="Genomic_DNA"/>
</dbReference>
<proteinExistence type="predicted"/>
<dbReference type="InterPro" id="IPR022193">
    <property type="entry name" value="DUF3718"/>
</dbReference>
<reference evidence="2 3" key="1">
    <citation type="journal article" date="2019" name="Ecotoxicol. Environ. Saf.">
        <title>Microbial characterization of heavy metal resistant bacterial strains isolated from an electroplating wastewater treatment plant.</title>
        <authorList>
            <person name="Cai X."/>
            <person name="Zheng X."/>
            <person name="Zhang D."/>
            <person name="Iqbal W."/>
            <person name="Liu C."/>
            <person name="Yang B."/>
            <person name="Zhao X."/>
            <person name="Lu X."/>
            <person name="Mao Y."/>
        </authorList>
    </citation>
    <scope>NUCLEOTIDE SEQUENCE [LARGE SCALE GENOMIC DNA]</scope>
    <source>
        <strain evidence="2 3">Ni1-3</strain>
    </source>
</reference>
<dbReference type="Proteomes" id="UP000321124">
    <property type="component" value="Chromosome"/>
</dbReference>
<dbReference type="OrthoDB" id="6197363at2"/>
<evidence type="ECO:0000256" key="1">
    <source>
        <dbReference type="SAM" id="SignalP"/>
    </source>
</evidence>